<feature type="domain" description="Cyclic nucleotide-binding" evidence="4">
    <location>
        <begin position="35"/>
        <end position="134"/>
    </location>
</feature>
<evidence type="ECO:0000259" key="4">
    <source>
        <dbReference type="PROSITE" id="PS50042"/>
    </source>
</evidence>
<dbReference type="PROSITE" id="PS51063">
    <property type="entry name" value="HTH_CRP_2"/>
    <property type="match status" value="1"/>
</dbReference>
<evidence type="ECO:0000256" key="2">
    <source>
        <dbReference type="ARBA" id="ARBA00023125"/>
    </source>
</evidence>
<evidence type="ECO:0000313" key="6">
    <source>
        <dbReference type="EMBL" id="TGE37036.1"/>
    </source>
</evidence>
<dbReference type="GO" id="GO:0005829">
    <property type="term" value="C:cytosol"/>
    <property type="evidence" value="ECO:0007669"/>
    <property type="project" value="TreeGrafter"/>
</dbReference>
<reference evidence="6 7" key="1">
    <citation type="submission" date="2019-03" db="EMBL/GenBank/DDBJ databases">
        <title>Draft Genome Sequence of Desulfosporosinus fructosivorans Strain 63.6F, Isolated from Marine Sediment in the Baltic Sea.</title>
        <authorList>
            <person name="Hausmann B."/>
            <person name="Vandieken V."/>
            <person name="Pjevac P."/>
            <person name="Schreck K."/>
            <person name="Herbold C.W."/>
            <person name="Loy A."/>
        </authorList>
    </citation>
    <scope>NUCLEOTIDE SEQUENCE [LARGE SCALE GENOMIC DNA]</scope>
    <source>
        <strain evidence="6 7">63.6F</strain>
    </source>
</reference>
<accession>A0A4Z0R5W0</accession>
<dbReference type="InterPro" id="IPR036390">
    <property type="entry name" value="WH_DNA-bd_sf"/>
</dbReference>
<evidence type="ECO:0000259" key="5">
    <source>
        <dbReference type="PROSITE" id="PS51063"/>
    </source>
</evidence>
<dbReference type="OrthoDB" id="1706474at2"/>
<name>A0A4Z0R5W0_9FIRM</name>
<dbReference type="SUPFAM" id="SSF51206">
    <property type="entry name" value="cAMP-binding domain-like"/>
    <property type="match status" value="1"/>
</dbReference>
<dbReference type="Pfam" id="PF13545">
    <property type="entry name" value="HTH_Crp_2"/>
    <property type="match status" value="1"/>
</dbReference>
<dbReference type="GO" id="GO:0003700">
    <property type="term" value="F:DNA-binding transcription factor activity"/>
    <property type="evidence" value="ECO:0007669"/>
    <property type="project" value="TreeGrafter"/>
</dbReference>
<feature type="domain" description="HTH crp-type" evidence="5">
    <location>
        <begin position="148"/>
        <end position="221"/>
    </location>
</feature>
<dbReference type="GO" id="GO:0003677">
    <property type="term" value="F:DNA binding"/>
    <property type="evidence" value="ECO:0007669"/>
    <property type="project" value="UniProtKB-KW"/>
</dbReference>
<sequence length="239" mass="27300">MSKELQIREILERKLFSGSLPPDFVDFCLAHGRLRHYAPKQYLYFSDDEGNTVYFLVSGRIRLSLMGEFSEKIIRVLSPPAFFPEIVLDGKLYPHAALCMEETEVLALDRQILMRYLESNPSVLWIFYRELALDLRRSYRQIRNLSLGDARLRLGAKLFALAHVHGQPSNNGVLITIPLSATELAGMCSLARESVSRILGELKKAKIIKIEKKAITVVDVENLRFWIHERAANSRVALD</sequence>
<organism evidence="6 7">
    <name type="scientific">Desulfosporosinus fructosivorans</name>
    <dbReference type="NCBI Taxonomy" id="2018669"/>
    <lineage>
        <taxon>Bacteria</taxon>
        <taxon>Bacillati</taxon>
        <taxon>Bacillota</taxon>
        <taxon>Clostridia</taxon>
        <taxon>Eubacteriales</taxon>
        <taxon>Desulfitobacteriaceae</taxon>
        <taxon>Desulfosporosinus</taxon>
    </lineage>
</organism>
<dbReference type="AlphaFoldDB" id="A0A4Z0R5W0"/>
<evidence type="ECO:0000256" key="1">
    <source>
        <dbReference type="ARBA" id="ARBA00023015"/>
    </source>
</evidence>
<evidence type="ECO:0000256" key="3">
    <source>
        <dbReference type="ARBA" id="ARBA00023163"/>
    </source>
</evidence>
<dbReference type="SMART" id="SM00419">
    <property type="entry name" value="HTH_CRP"/>
    <property type="match status" value="1"/>
</dbReference>
<dbReference type="PROSITE" id="PS50042">
    <property type="entry name" value="CNMP_BINDING_3"/>
    <property type="match status" value="1"/>
</dbReference>
<gene>
    <name evidence="6" type="ORF">E4K67_18315</name>
</gene>
<dbReference type="Pfam" id="PF00027">
    <property type="entry name" value="cNMP_binding"/>
    <property type="match status" value="1"/>
</dbReference>
<proteinExistence type="predicted"/>
<dbReference type="InterPro" id="IPR000595">
    <property type="entry name" value="cNMP-bd_dom"/>
</dbReference>
<dbReference type="Gene3D" id="2.60.120.10">
    <property type="entry name" value="Jelly Rolls"/>
    <property type="match status" value="1"/>
</dbReference>
<dbReference type="RefSeq" id="WP_135549275.1">
    <property type="nucleotide sequence ID" value="NZ_SPQQ01000006.1"/>
</dbReference>
<dbReference type="InterPro" id="IPR018490">
    <property type="entry name" value="cNMP-bd_dom_sf"/>
</dbReference>
<dbReference type="Proteomes" id="UP000298460">
    <property type="component" value="Unassembled WGS sequence"/>
</dbReference>
<keyword evidence="1" id="KW-0805">Transcription regulation</keyword>
<protein>
    <submittedName>
        <fullName evidence="6">Crp/Fnr family transcriptional regulator</fullName>
    </submittedName>
</protein>
<comment type="caution">
    <text evidence="6">The sequence shown here is derived from an EMBL/GenBank/DDBJ whole genome shotgun (WGS) entry which is preliminary data.</text>
</comment>
<evidence type="ECO:0000313" key="7">
    <source>
        <dbReference type="Proteomes" id="UP000298460"/>
    </source>
</evidence>
<dbReference type="PANTHER" id="PTHR24567:SF74">
    <property type="entry name" value="HTH-TYPE TRANSCRIPTIONAL REGULATOR ARCR"/>
    <property type="match status" value="1"/>
</dbReference>
<dbReference type="InterPro" id="IPR014710">
    <property type="entry name" value="RmlC-like_jellyroll"/>
</dbReference>
<keyword evidence="2" id="KW-0238">DNA-binding</keyword>
<keyword evidence="7" id="KW-1185">Reference proteome</keyword>
<dbReference type="SUPFAM" id="SSF46785">
    <property type="entry name" value="Winged helix' DNA-binding domain"/>
    <property type="match status" value="1"/>
</dbReference>
<dbReference type="SMART" id="SM00100">
    <property type="entry name" value="cNMP"/>
    <property type="match status" value="1"/>
</dbReference>
<dbReference type="InterPro" id="IPR050397">
    <property type="entry name" value="Env_Response_Regulators"/>
</dbReference>
<keyword evidence="3" id="KW-0804">Transcription</keyword>
<dbReference type="PANTHER" id="PTHR24567">
    <property type="entry name" value="CRP FAMILY TRANSCRIPTIONAL REGULATORY PROTEIN"/>
    <property type="match status" value="1"/>
</dbReference>
<dbReference type="CDD" id="cd00038">
    <property type="entry name" value="CAP_ED"/>
    <property type="match status" value="1"/>
</dbReference>
<dbReference type="EMBL" id="SPQQ01000006">
    <property type="protein sequence ID" value="TGE37036.1"/>
    <property type="molecule type" value="Genomic_DNA"/>
</dbReference>
<dbReference type="InterPro" id="IPR012318">
    <property type="entry name" value="HTH_CRP"/>
</dbReference>